<dbReference type="EMBL" id="JACHGW010000007">
    <property type="protein sequence ID" value="MBB6053641.1"/>
    <property type="molecule type" value="Genomic_DNA"/>
</dbReference>
<dbReference type="RefSeq" id="WP_184203728.1">
    <property type="nucleotide sequence ID" value="NZ_JACHGW010000007.1"/>
</dbReference>
<dbReference type="InterPro" id="IPR003961">
    <property type="entry name" value="FN3_dom"/>
</dbReference>
<evidence type="ECO:0000313" key="2">
    <source>
        <dbReference type="EMBL" id="MBB6053641.1"/>
    </source>
</evidence>
<dbReference type="InterPro" id="IPR036116">
    <property type="entry name" value="FN3_sf"/>
</dbReference>
<evidence type="ECO:0000256" key="1">
    <source>
        <dbReference type="SAM" id="MobiDB-lite"/>
    </source>
</evidence>
<gene>
    <name evidence="2" type="ORF">HNQ39_005476</name>
</gene>
<protein>
    <submittedName>
        <fullName evidence="2">Uncharacterized protein</fullName>
    </submittedName>
</protein>
<comment type="caution">
    <text evidence="2">The sequence shown here is derived from an EMBL/GenBank/DDBJ whole genome shotgun (WGS) entry which is preliminary data.</text>
</comment>
<name>A0A7W9W9T7_ARMRO</name>
<evidence type="ECO:0000313" key="3">
    <source>
        <dbReference type="Proteomes" id="UP000520814"/>
    </source>
</evidence>
<proteinExistence type="predicted"/>
<dbReference type="SUPFAM" id="SSF49265">
    <property type="entry name" value="Fibronectin type III"/>
    <property type="match status" value="1"/>
</dbReference>
<dbReference type="Proteomes" id="UP000520814">
    <property type="component" value="Unassembled WGS sequence"/>
</dbReference>
<feature type="region of interest" description="Disordered" evidence="1">
    <location>
        <begin position="96"/>
        <end position="115"/>
    </location>
</feature>
<dbReference type="InterPro" id="IPR013783">
    <property type="entry name" value="Ig-like_fold"/>
</dbReference>
<keyword evidence="3" id="KW-1185">Reference proteome</keyword>
<dbReference type="Gene3D" id="2.60.40.10">
    <property type="entry name" value="Immunoglobulins"/>
    <property type="match status" value="1"/>
</dbReference>
<reference evidence="2 3" key="1">
    <citation type="submission" date="2020-08" db="EMBL/GenBank/DDBJ databases">
        <title>Genomic Encyclopedia of Type Strains, Phase IV (KMG-IV): sequencing the most valuable type-strain genomes for metagenomic binning, comparative biology and taxonomic classification.</title>
        <authorList>
            <person name="Goeker M."/>
        </authorList>
    </citation>
    <scope>NUCLEOTIDE SEQUENCE [LARGE SCALE GENOMIC DNA]</scope>
    <source>
        <strain evidence="2 3">DSM 23562</strain>
    </source>
</reference>
<dbReference type="AlphaFoldDB" id="A0A7W9W9T7"/>
<dbReference type="CDD" id="cd00063">
    <property type="entry name" value="FN3"/>
    <property type="match status" value="1"/>
</dbReference>
<accession>A0A7W9W9T7</accession>
<sequence length="155" mass="16279">MMSSVKLHLQNLPIAEKLALARRILAKVNGNPDLPQTQALLAETTALVEALEAAETKAQGSRQQAIADTLARDAQEKVVDRGLRLLAEAVEKETGGDAAKIHGAGKSGWRMGGVSTKSRHDIQGLASGPRYHVRVAAIGAAGQSPFSDAIDKIAP</sequence>
<organism evidence="2 3">
    <name type="scientific">Armatimonas rosea</name>
    <dbReference type="NCBI Taxonomy" id="685828"/>
    <lineage>
        <taxon>Bacteria</taxon>
        <taxon>Bacillati</taxon>
        <taxon>Armatimonadota</taxon>
        <taxon>Armatimonadia</taxon>
        <taxon>Armatimonadales</taxon>
        <taxon>Armatimonadaceae</taxon>
        <taxon>Armatimonas</taxon>
    </lineage>
</organism>